<reference evidence="3 4" key="1">
    <citation type="journal article" date="2011" name="Stand. Genomic Sci.">
        <title>Non-contiguous finished genome sequence and contextual data of the filamentous soil bacterium Ktedonobacter racemifer type strain (SOSP1-21).</title>
        <authorList>
            <person name="Chang Y.J."/>
            <person name="Land M."/>
            <person name="Hauser L."/>
            <person name="Chertkov O."/>
            <person name="Del Rio T.G."/>
            <person name="Nolan M."/>
            <person name="Copeland A."/>
            <person name="Tice H."/>
            <person name="Cheng J.F."/>
            <person name="Lucas S."/>
            <person name="Han C."/>
            <person name="Goodwin L."/>
            <person name="Pitluck S."/>
            <person name="Ivanova N."/>
            <person name="Ovchinikova G."/>
            <person name="Pati A."/>
            <person name="Chen A."/>
            <person name="Palaniappan K."/>
            <person name="Mavromatis K."/>
            <person name="Liolios K."/>
            <person name="Brettin T."/>
            <person name="Fiebig A."/>
            <person name="Rohde M."/>
            <person name="Abt B."/>
            <person name="Goker M."/>
            <person name="Detter J.C."/>
            <person name="Woyke T."/>
            <person name="Bristow J."/>
            <person name="Eisen J.A."/>
            <person name="Markowitz V."/>
            <person name="Hugenholtz P."/>
            <person name="Kyrpides N.C."/>
            <person name="Klenk H.P."/>
            <person name="Lapidus A."/>
        </authorList>
    </citation>
    <scope>NUCLEOTIDE SEQUENCE [LARGE SCALE GENOMIC DNA]</scope>
    <source>
        <strain evidence="4">DSM 44963</strain>
    </source>
</reference>
<dbReference type="STRING" id="485913.Krac_11782"/>
<sequence>MGYEPNSPGPNSTTNGHARIKRFGARLRPSEIGQQPFQKQGAQIPREETIPGFYEPSGAPGMPPQGMAWRGQVESGYGTSLDSPLPGNYGSWDFSPENASSQAASSPAPSFPPVPGFNPTPEPLYVPQNIAYSQSEARQPSISPPPLTPLTSSAVPPSPWGQKKKKPLLLGLLLGVLLLGGLSYYVYSYMHIAHQINTPKDQVVTPTVNAQATALASAYPFSKDLVLTDTLKDNSQKHGWQEDRYCTFAAGAYQAREPEANTYYTCPALKTAFTNFTYQLTMRITKGEIAGLTFRGDDAGYKYYAFIFNSNGSYTLLVYTGRNVPPRSLYTGSSSQFKPGGDNQIAVAAAGSTLRLFANHQLLASVEDATLTQGQIGVAVYTQKNETQVLFRDAKVWKLA</sequence>
<evidence type="ECO:0008006" key="5">
    <source>
        <dbReference type="Google" id="ProtNLM"/>
    </source>
</evidence>
<dbReference type="InterPro" id="IPR013320">
    <property type="entry name" value="ConA-like_dom_sf"/>
</dbReference>
<dbReference type="Gene3D" id="2.60.120.560">
    <property type="entry name" value="Exo-inulinase, domain 1"/>
    <property type="match status" value="1"/>
</dbReference>
<organism evidence="3 4">
    <name type="scientific">Ktedonobacter racemifer DSM 44963</name>
    <dbReference type="NCBI Taxonomy" id="485913"/>
    <lineage>
        <taxon>Bacteria</taxon>
        <taxon>Bacillati</taxon>
        <taxon>Chloroflexota</taxon>
        <taxon>Ktedonobacteria</taxon>
        <taxon>Ktedonobacterales</taxon>
        <taxon>Ktedonobacteraceae</taxon>
        <taxon>Ktedonobacter</taxon>
    </lineage>
</organism>
<evidence type="ECO:0000313" key="3">
    <source>
        <dbReference type="EMBL" id="EFH90173.1"/>
    </source>
</evidence>
<dbReference type="SUPFAM" id="SSF49899">
    <property type="entry name" value="Concanavalin A-like lectins/glucanases"/>
    <property type="match status" value="1"/>
</dbReference>
<keyword evidence="2" id="KW-1133">Transmembrane helix</keyword>
<name>D6TDP1_KTERA</name>
<dbReference type="InParanoid" id="D6TDP1"/>
<evidence type="ECO:0000256" key="1">
    <source>
        <dbReference type="SAM" id="MobiDB-lite"/>
    </source>
</evidence>
<proteinExistence type="predicted"/>
<dbReference type="EMBL" id="ADVG01000001">
    <property type="protein sequence ID" value="EFH90173.1"/>
    <property type="molecule type" value="Genomic_DNA"/>
</dbReference>
<evidence type="ECO:0000313" key="4">
    <source>
        <dbReference type="Proteomes" id="UP000004508"/>
    </source>
</evidence>
<dbReference type="Proteomes" id="UP000004508">
    <property type="component" value="Unassembled WGS sequence"/>
</dbReference>
<accession>D6TDP1</accession>
<feature type="region of interest" description="Disordered" evidence="1">
    <location>
        <begin position="1"/>
        <end position="21"/>
    </location>
</feature>
<keyword evidence="2" id="KW-0472">Membrane</keyword>
<feature type="transmembrane region" description="Helical" evidence="2">
    <location>
        <begin position="168"/>
        <end position="187"/>
    </location>
</feature>
<protein>
    <recommendedName>
        <fullName evidence="5">3-keto-disaccharide hydrolase domain-containing protein</fullName>
    </recommendedName>
</protein>
<dbReference type="OrthoDB" id="149635at2"/>
<feature type="region of interest" description="Disordered" evidence="1">
    <location>
        <begin position="50"/>
        <end position="119"/>
    </location>
</feature>
<gene>
    <name evidence="3" type="ORF">Krac_11782</name>
</gene>
<feature type="compositionally biased region" description="Pro residues" evidence="1">
    <location>
        <begin position="109"/>
        <end position="119"/>
    </location>
</feature>
<evidence type="ECO:0000256" key="2">
    <source>
        <dbReference type="SAM" id="Phobius"/>
    </source>
</evidence>
<dbReference type="AlphaFoldDB" id="D6TDP1"/>
<dbReference type="RefSeq" id="WP_007907281.1">
    <property type="nucleotide sequence ID" value="NZ_ADVG01000001.1"/>
</dbReference>
<keyword evidence="4" id="KW-1185">Reference proteome</keyword>
<keyword evidence="2" id="KW-0812">Transmembrane</keyword>
<feature type="region of interest" description="Disordered" evidence="1">
    <location>
        <begin position="135"/>
        <end position="162"/>
    </location>
</feature>
<feature type="compositionally biased region" description="Low complexity" evidence="1">
    <location>
        <begin position="95"/>
        <end position="108"/>
    </location>
</feature>
<comment type="caution">
    <text evidence="3">The sequence shown here is derived from an EMBL/GenBank/DDBJ whole genome shotgun (WGS) entry which is preliminary data.</text>
</comment>